<gene>
    <name evidence="3" type="ORF">SLS62_010089</name>
</gene>
<sequence length="421" mass="45167">MRLTSAPAPTLRIKSLLITLGPFLLPKAIAWYRSARASASRPDRPPIAPLRGPALRAVVLLLVAALFLLGRALLPALAPENVFVATQSRLQIPTEVLFTRLSSLRPGHALTPRDDALRARFVNLESRLLYLQYGPDVLASCPFCGGPDDARASGGSSYFYYALPALLAPHLLNLFVASIATTPGLLGGAAENKQRGANNGSGSGSNGGSDSDSIRRWRSLAAAASVALAALDVYLTQSYNAGANARATRLAEVDMFFWRSRAGRLAALAVLDGALAAAIYLAATNRAFLRPLTPAGRAARVAGRLVAAKAKLGVAGVVRNSVLRDADLRARMADYWAREAECVREAREDRDVLEGVNDALVNRIRIQDIERDAERYALGMLPRVEDEEDGEDEEGEGEKGKRRAEQKTVRSSSSSRETVVG</sequence>
<name>A0AAN9UDQ3_9PEZI</name>
<feature type="region of interest" description="Disordered" evidence="1">
    <location>
        <begin position="380"/>
        <end position="421"/>
    </location>
</feature>
<dbReference type="EMBL" id="JAKJXP020000117">
    <property type="protein sequence ID" value="KAK7744732.1"/>
    <property type="molecule type" value="Genomic_DNA"/>
</dbReference>
<keyword evidence="2" id="KW-1133">Transmembrane helix</keyword>
<keyword evidence="2" id="KW-0472">Membrane</keyword>
<dbReference type="AlphaFoldDB" id="A0AAN9UDQ3"/>
<accession>A0AAN9UDQ3</accession>
<organism evidence="3 4">
    <name type="scientific">Diatrype stigma</name>
    <dbReference type="NCBI Taxonomy" id="117547"/>
    <lineage>
        <taxon>Eukaryota</taxon>
        <taxon>Fungi</taxon>
        <taxon>Dikarya</taxon>
        <taxon>Ascomycota</taxon>
        <taxon>Pezizomycotina</taxon>
        <taxon>Sordariomycetes</taxon>
        <taxon>Xylariomycetidae</taxon>
        <taxon>Xylariales</taxon>
        <taxon>Diatrypaceae</taxon>
        <taxon>Diatrype</taxon>
    </lineage>
</organism>
<protein>
    <submittedName>
        <fullName evidence="3">Uncharacterized protein</fullName>
    </submittedName>
</protein>
<dbReference type="Proteomes" id="UP001320420">
    <property type="component" value="Unassembled WGS sequence"/>
</dbReference>
<keyword evidence="4" id="KW-1185">Reference proteome</keyword>
<evidence type="ECO:0000256" key="2">
    <source>
        <dbReference type="SAM" id="Phobius"/>
    </source>
</evidence>
<evidence type="ECO:0000313" key="4">
    <source>
        <dbReference type="Proteomes" id="UP001320420"/>
    </source>
</evidence>
<feature type="compositionally biased region" description="Acidic residues" evidence="1">
    <location>
        <begin position="385"/>
        <end position="396"/>
    </location>
</feature>
<evidence type="ECO:0000256" key="1">
    <source>
        <dbReference type="SAM" id="MobiDB-lite"/>
    </source>
</evidence>
<keyword evidence="2" id="KW-0812">Transmembrane</keyword>
<evidence type="ECO:0000313" key="3">
    <source>
        <dbReference type="EMBL" id="KAK7744732.1"/>
    </source>
</evidence>
<feature type="compositionally biased region" description="Low complexity" evidence="1">
    <location>
        <begin position="410"/>
        <end position="421"/>
    </location>
</feature>
<feature type="transmembrane region" description="Helical" evidence="2">
    <location>
        <begin position="265"/>
        <end position="283"/>
    </location>
</feature>
<dbReference type="PANTHER" id="PTHR39470:SF1">
    <property type="entry name" value="CHORISMATE SYNTHASE PROTEIN"/>
    <property type="match status" value="1"/>
</dbReference>
<feature type="region of interest" description="Disordered" evidence="1">
    <location>
        <begin position="191"/>
        <end position="211"/>
    </location>
</feature>
<feature type="compositionally biased region" description="Basic and acidic residues" evidence="1">
    <location>
        <begin position="397"/>
        <end position="408"/>
    </location>
</feature>
<reference evidence="3 4" key="1">
    <citation type="submission" date="2024-02" db="EMBL/GenBank/DDBJ databases">
        <title>De novo assembly and annotation of 12 fungi associated with fruit tree decline syndrome in Ontario, Canada.</title>
        <authorList>
            <person name="Sulman M."/>
            <person name="Ellouze W."/>
            <person name="Ilyukhin E."/>
        </authorList>
    </citation>
    <scope>NUCLEOTIDE SEQUENCE [LARGE SCALE GENOMIC DNA]</scope>
    <source>
        <strain evidence="3 4">M11/M66-122</strain>
    </source>
</reference>
<comment type="caution">
    <text evidence="3">The sequence shown here is derived from an EMBL/GenBank/DDBJ whole genome shotgun (WGS) entry which is preliminary data.</text>
</comment>
<feature type="transmembrane region" description="Helical" evidence="2">
    <location>
        <begin position="54"/>
        <end position="74"/>
    </location>
</feature>
<dbReference type="PANTHER" id="PTHR39470">
    <property type="entry name" value="CHROMOSOME 10, WHOLE GENOME SHOTGUN SEQUENCE"/>
    <property type="match status" value="1"/>
</dbReference>
<proteinExistence type="predicted"/>